<protein>
    <submittedName>
        <fullName evidence="1">Translocation/assembly module TamB</fullName>
    </submittedName>
</protein>
<dbReference type="EMBL" id="PELR01000147">
    <property type="protein sequence ID" value="RTH04035.1"/>
    <property type="molecule type" value="Genomic_DNA"/>
</dbReference>
<feature type="non-terminal residue" evidence="1">
    <location>
        <position position="1"/>
    </location>
</feature>
<accession>A0A430R9I2</accession>
<evidence type="ECO:0000313" key="1">
    <source>
        <dbReference type="EMBL" id="RTH04035.1"/>
    </source>
</evidence>
<dbReference type="AlphaFoldDB" id="A0A430R9I2"/>
<sequence length="627" mass="68532">LVGFTLTGVAGPIRLREDRVEAELKGVGLEGPLSARAEVDLKAERYRFFLTGRPRLPALARHYRLSLPVEGDGELRLEGEGWDRIRVKGRFLGEGRFLSEPFRHQGTLSFDQVFSLKAEAEGRLFDRTYRLGLGLVGHDYQASLEDSLGSRVVLKGQGNRTEAQGQVAWPRPLEGWAQVAFESDGSQWQARVQSPGVHLPFFRPLDLSGEVAGNGEQVAGQLGPLALRGTWSHLLLALSPTPLAVGSLRGEGRLISGRLEASLHYTSPYATFPLQVGQEKGAFRFRSPYGEGEYRGGALALRLRGLPIRALDEFRLSGQALYRDGELSGRLALKGRYLEAEGNLRRLGAEIQGRFMTPWGSLPFAGAYGPKPGLTLKAQDLLLRYQGGLSLRGRARLGPLVLGADLLYDGGFQGWARVETPWLAGVLQGESGRLVLAGLKGYAQGEGEVYPELRIAGRFLPPLPEGLEVPPLAFRLDRKGLEVLGVGRLEFAGRYPFHLALPWRYRGVSGRFQAEGTLERGQLSLSSPYGRVEAQGGWRDLRVRGQGEVPYVGPVRVAGKLDLLGLAYQAQAHLEKLDLRLGLVGRGAGFRFQGQAPGLRLLGGYEEELSLLLQAEAFDLSPWGLPA</sequence>
<reference evidence="1 2" key="1">
    <citation type="journal article" date="2019" name="Extremophiles">
        <title>Biogeography of thermophiles and predominance of Thermus scotoductus in domestic water heaters.</title>
        <authorList>
            <person name="Wilpiszeski R.L."/>
            <person name="Zhang Z."/>
            <person name="House C.H."/>
        </authorList>
    </citation>
    <scope>NUCLEOTIDE SEQUENCE [LARGE SCALE GENOMIC DNA]</scope>
    <source>
        <strain evidence="1 2">32_S32</strain>
    </source>
</reference>
<proteinExistence type="predicted"/>
<comment type="caution">
    <text evidence="1">The sequence shown here is derived from an EMBL/GenBank/DDBJ whole genome shotgun (WGS) entry which is preliminary data.</text>
</comment>
<organism evidence="1 2">
    <name type="scientific">Thermus scotoductus</name>
    <dbReference type="NCBI Taxonomy" id="37636"/>
    <lineage>
        <taxon>Bacteria</taxon>
        <taxon>Thermotogati</taxon>
        <taxon>Deinococcota</taxon>
        <taxon>Deinococci</taxon>
        <taxon>Thermales</taxon>
        <taxon>Thermaceae</taxon>
        <taxon>Thermus</taxon>
    </lineage>
</organism>
<gene>
    <name evidence="1" type="ORF">CSW45_05960</name>
</gene>
<name>A0A430R9I2_THESC</name>
<feature type="non-terminal residue" evidence="1">
    <location>
        <position position="627"/>
    </location>
</feature>
<evidence type="ECO:0000313" key="2">
    <source>
        <dbReference type="Proteomes" id="UP000286910"/>
    </source>
</evidence>
<dbReference type="Proteomes" id="UP000286910">
    <property type="component" value="Unassembled WGS sequence"/>
</dbReference>